<feature type="active site" description="Proton acceptor" evidence="4">
    <location>
        <position position="275"/>
    </location>
</feature>
<dbReference type="RefSeq" id="XP_027364677.1">
    <property type="nucleotide sequence ID" value="XM_027508876.1"/>
</dbReference>
<evidence type="ECO:0000313" key="7">
    <source>
        <dbReference type="Proteomes" id="UP000694853"/>
    </source>
</evidence>
<keyword evidence="1" id="KW-0489">Methyltransferase</keyword>
<dbReference type="AlphaFoldDB" id="A0A8B8MA39"/>
<evidence type="ECO:0000256" key="4">
    <source>
        <dbReference type="PIRSR" id="PIRSR005739-1"/>
    </source>
</evidence>
<evidence type="ECO:0000256" key="1">
    <source>
        <dbReference type="ARBA" id="ARBA00022603"/>
    </source>
</evidence>
<gene>
    <name evidence="8" type="primary">LOC113871771</name>
</gene>
<dbReference type="PIRSF" id="PIRSF005739">
    <property type="entry name" value="O-mtase"/>
    <property type="match status" value="1"/>
</dbReference>
<dbReference type="GO" id="GO:0008171">
    <property type="term" value="F:O-methyltransferase activity"/>
    <property type="evidence" value="ECO:0007669"/>
    <property type="project" value="InterPro"/>
</dbReference>
<keyword evidence="7" id="KW-1185">Reference proteome</keyword>
<dbReference type="KEGG" id="aprc:113871771"/>
<dbReference type="GO" id="GO:0032259">
    <property type="term" value="P:methylation"/>
    <property type="evidence" value="ECO:0007669"/>
    <property type="project" value="UniProtKB-KW"/>
</dbReference>
<dbReference type="FunFam" id="1.10.10.10:FF:000357">
    <property type="entry name" value="Caffeic acid 3-O-methyltransferase"/>
    <property type="match status" value="1"/>
</dbReference>
<feature type="domain" description="O-methyltransferase dimerisation" evidence="6">
    <location>
        <begin position="35"/>
        <end position="122"/>
    </location>
</feature>
<sequence>MGSYSTSDVAVKMSPNEEGEDEACLHALLLCIIQVLPSALNAAVELKLFDIIAKGTPNGETMSASQIASMLPNQHTDLPNRIERMLRLLASYSLLTSFTHTDEDGSIQRSYGLSPVGKYFVNDESKGCVAPVTSLYNYPTLSQAWPNLKDVIIDTEKDLVKKVHGMSLYQCTEKDPKLNYIFNKSMANVCVIEMNRILEVYKGFEGVSTLVDVGGGTGQNLHMIISKYPTIKGINFDLPQVVEKAPAYAGIQHVGGDMFNHVPQGDAIIVKSVLHNWSDEECVSILRNCHNALPQGGKVIVIEFIIPEASESNAAKLVSTLDHAMYITNGGMERTEKGYESLCKLSGFSRFQVACRAFSALGIIEFYK</sequence>
<dbReference type="OrthoDB" id="1606438at2759"/>
<dbReference type="GO" id="GO:0008757">
    <property type="term" value="F:S-adenosylmethionine-dependent methyltransferase activity"/>
    <property type="evidence" value="ECO:0007669"/>
    <property type="project" value="UniProtKB-ARBA"/>
</dbReference>
<dbReference type="PROSITE" id="PS51683">
    <property type="entry name" value="SAM_OMT_II"/>
    <property type="match status" value="1"/>
</dbReference>
<accession>A0A8B8MA39</accession>
<reference evidence="7" key="1">
    <citation type="journal article" date="2019" name="Toxins">
        <title>Detection of Abrin-Like and Prepropulchellin-Like Toxin Genes and Transcripts Using Whole Genome Sequencing and Full-Length Transcript Sequencing of Abrus precatorius.</title>
        <authorList>
            <person name="Hovde B.T."/>
            <person name="Daligault H.E."/>
            <person name="Hanschen E.R."/>
            <person name="Kunde Y.A."/>
            <person name="Johnson M.B."/>
            <person name="Starkenburg S.R."/>
            <person name="Johnson S.L."/>
        </authorList>
    </citation>
    <scope>NUCLEOTIDE SEQUENCE [LARGE SCALE GENOMIC DNA]</scope>
</reference>
<dbReference type="GO" id="GO:0046983">
    <property type="term" value="F:protein dimerization activity"/>
    <property type="evidence" value="ECO:0007669"/>
    <property type="project" value="InterPro"/>
</dbReference>
<dbReference type="FunFam" id="3.40.50.150:FF:000596">
    <property type="entry name" value="Caffeic acid O-methyltransferase"/>
    <property type="match status" value="1"/>
</dbReference>
<dbReference type="Pfam" id="PF08100">
    <property type="entry name" value="Dimerisation"/>
    <property type="match status" value="1"/>
</dbReference>
<dbReference type="CDD" id="cd02440">
    <property type="entry name" value="AdoMet_MTases"/>
    <property type="match status" value="1"/>
</dbReference>
<name>A0A8B8MA39_ABRPR</name>
<dbReference type="PANTHER" id="PTHR11746">
    <property type="entry name" value="O-METHYLTRANSFERASE"/>
    <property type="match status" value="1"/>
</dbReference>
<dbReference type="Pfam" id="PF00891">
    <property type="entry name" value="Methyltransf_2"/>
    <property type="match status" value="1"/>
</dbReference>
<dbReference type="Gene3D" id="3.40.50.150">
    <property type="entry name" value="Vaccinia Virus protein VP39"/>
    <property type="match status" value="1"/>
</dbReference>
<protein>
    <submittedName>
        <fullName evidence="8">Isoliquiritigenin 2'-O-methyltransferase-like</fullName>
    </submittedName>
</protein>
<proteinExistence type="predicted"/>
<evidence type="ECO:0000313" key="8">
    <source>
        <dbReference type="RefSeq" id="XP_027364677.1"/>
    </source>
</evidence>
<keyword evidence="3" id="KW-0949">S-adenosyl-L-methionine</keyword>
<dbReference type="SUPFAM" id="SSF46785">
    <property type="entry name" value="Winged helix' DNA-binding domain"/>
    <property type="match status" value="1"/>
</dbReference>
<dbReference type="InterPro" id="IPR036388">
    <property type="entry name" value="WH-like_DNA-bd_sf"/>
</dbReference>
<organism evidence="7 8">
    <name type="scientific">Abrus precatorius</name>
    <name type="common">Indian licorice</name>
    <name type="synonym">Glycine abrus</name>
    <dbReference type="NCBI Taxonomy" id="3816"/>
    <lineage>
        <taxon>Eukaryota</taxon>
        <taxon>Viridiplantae</taxon>
        <taxon>Streptophyta</taxon>
        <taxon>Embryophyta</taxon>
        <taxon>Tracheophyta</taxon>
        <taxon>Spermatophyta</taxon>
        <taxon>Magnoliopsida</taxon>
        <taxon>eudicotyledons</taxon>
        <taxon>Gunneridae</taxon>
        <taxon>Pentapetalae</taxon>
        <taxon>rosids</taxon>
        <taxon>fabids</taxon>
        <taxon>Fabales</taxon>
        <taxon>Fabaceae</taxon>
        <taxon>Papilionoideae</taxon>
        <taxon>50 kb inversion clade</taxon>
        <taxon>NPAAA clade</taxon>
        <taxon>indigoferoid/millettioid clade</taxon>
        <taxon>Abreae</taxon>
        <taxon>Abrus</taxon>
    </lineage>
</organism>
<dbReference type="InterPro" id="IPR016461">
    <property type="entry name" value="COMT-like"/>
</dbReference>
<dbReference type="InterPro" id="IPR036390">
    <property type="entry name" value="WH_DNA-bd_sf"/>
</dbReference>
<keyword evidence="2" id="KW-0808">Transferase</keyword>
<feature type="domain" description="O-methyltransferase C-terminal" evidence="5">
    <location>
        <begin position="145"/>
        <end position="349"/>
    </location>
</feature>
<evidence type="ECO:0000256" key="3">
    <source>
        <dbReference type="ARBA" id="ARBA00022691"/>
    </source>
</evidence>
<dbReference type="Proteomes" id="UP000694853">
    <property type="component" value="Unplaced"/>
</dbReference>
<dbReference type="InterPro" id="IPR029063">
    <property type="entry name" value="SAM-dependent_MTases_sf"/>
</dbReference>
<dbReference type="InterPro" id="IPR001077">
    <property type="entry name" value="COMT_C"/>
</dbReference>
<reference evidence="8" key="2">
    <citation type="submission" date="2025-08" db="UniProtKB">
        <authorList>
            <consortium name="RefSeq"/>
        </authorList>
    </citation>
    <scope>IDENTIFICATION</scope>
    <source>
        <tissue evidence="8">Young leaves</tissue>
    </source>
</reference>
<evidence type="ECO:0000259" key="5">
    <source>
        <dbReference type="Pfam" id="PF00891"/>
    </source>
</evidence>
<dbReference type="InterPro" id="IPR012967">
    <property type="entry name" value="COMT_dimerisation"/>
</dbReference>
<dbReference type="SUPFAM" id="SSF53335">
    <property type="entry name" value="S-adenosyl-L-methionine-dependent methyltransferases"/>
    <property type="match status" value="1"/>
</dbReference>
<dbReference type="Gene3D" id="1.10.10.10">
    <property type="entry name" value="Winged helix-like DNA-binding domain superfamily/Winged helix DNA-binding domain"/>
    <property type="match status" value="1"/>
</dbReference>
<dbReference type="GeneID" id="113871771"/>
<evidence type="ECO:0000256" key="2">
    <source>
        <dbReference type="ARBA" id="ARBA00022679"/>
    </source>
</evidence>
<evidence type="ECO:0000259" key="6">
    <source>
        <dbReference type="Pfam" id="PF08100"/>
    </source>
</evidence>